<dbReference type="PANTHER" id="PTHR46825">
    <property type="entry name" value="D-ALANYL-D-ALANINE-CARBOXYPEPTIDASE/ENDOPEPTIDASE AMPH"/>
    <property type="match status" value="1"/>
</dbReference>
<proteinExistence type="predicted"/>
<feature type="domain" description="Beta-lactamase-related" evidence="2">
    <location>
        <begin position="45"/>
        <end position="324"/>
    </location>
</feature>
<dbReference type="Gene3D" id="3.40.710.10">
    <property type="entry name" value="DD-peptidase/beta-lactamase superfamily"/>
    <property type="match status" value="1"/>
</dbReference>
<dbReference type="EMBL" id="JAMZNK010000013">
    <property type="protein sequence ID" value="MDA6069975.1"/>
    <property type="molecule type" value="Genomic_DNA"/>
</dbReference>
<evidence type="ECO:0000259" key="2">
    <source>
        <dbReference type="Pfam" id="PF00144"/>
    </source>
</evidence>
<dbReference type="InterPro" id="IPR050491">
    <property type="entry name" value="AmpC-like"/>
</dbReference>
<evidence type="ECO:0000256" key="1">
    <source>
        <dbReference type="SAM" id="SignalP"/>
    </source>
</evidence>
<dbReference type="RefSeq" id="WP_271335788.1">
    <property type="nucleotide sequence ID" value="NZ_JAMZNK010000013.1"/>
</dbReference>
<feature type="chain" id="PRO_5046311810" evidence="1">
    <location>
        <begin position="21"/>
        <end position="342"/>
    </location>
</feature>
<protein>
    <submittedName>
        <fullName evidence="3">Beta-lactamase family protein</fullName>
    </submittedName>
</protein>
<dbReference type="InterPro" id="IPR001466">
    <property type="entry name" value="Beta-lactam-related"/>
</dbReference>
<sequence length="342" mass="39121">MKKILLFLFLFFEIIVTAYAQNANFEKQIDALISAKTEKPFNGIIFISQKGKTKYFKALGYSDLNKKASLQLNDQFVIGSISKQFTTVLLLREYDKGRVELFIPIHQYLPELKQSWADTVTVHQLLTHMHGIVELDKPTAFKPGTQYAYSQIGYDLLAKIIEKTSGESFAGLSKKMFKKCGMKHTFHPDIKQYKNLVKGYTETENGTIELENKSLQNYAAAGSFISNCSDLNLWNEQFYGGKLLKKATLKMLETKQKNAIRNHPIFGKTPYGYGITIDTIDGILQYGQTGFCPGFVSMNYYYPKTKTSVIVLENIAYYPDEIKKTFYYHTEILKIIRPKLKG</sequence>
<organism evidence="3 4">
    <name type="scientific">Flavobacterium azizsancarii</name>
    <dbReference type="NCBI Taxonomy" id="2961580"/>
    <lineage>
        <taxon>Bacteria</taxon>
        <taxon>Pseudomonadati</taxon>
        <taxon>Bacteroidota</taxon>
        <taxon>Flavobacteriia</taxon>
        <taxon>Flavobacteriales</taxon>
        <taxon>Flavobacteriaceae</taxon>
        <taxon>Flavobacterium</taxon>
    </lineage>
</organism>
<evidence type="ECO:0000313" key="3">
    <source>
        <dbReference type="EMBL" id="MDA6069975.1"/>
    </source>
</evidence>
<feature type="signal peptide" evidence="1">
    <location>
        <begin position="1"/>
        <end position="20"/>
    </location>
</feature>
<dbReference type="SUPFAM" id="SSF56601">
    <property type="entry name" value="beta-lactamase/transpeptidase-like"/>
    <property type="match status" value="1"/>
</dbReference>
<gene>
    <name evidence="3" type="ORF">NJT12_10140</name>
</gene>
<keyword evidence="1" id="KW-0732">Signal</keyword>
<dbReference type="PANTHER" id="PTHR46825:SF9">
    <property type="entry name" value="BETA-LACTAMASE-RELATED DOMAIN-CONTAINING PROTEIN"/>
    <property type="match status" value="1"/>
</dbReference>
<evidence type="ECO:0000313" key="4">
    <source>
        <dbReference type="Proteomes" id="UP001212170"/>
    </source>
</evidence>
<dbReference type="Proteomes" id="UP001212170">
    <property type="component" value="Unassembled WGS sequence"/>
</dbReference>
<dbReference type="Pfam" id="PF00144">
    <property type="entry name" value="Beta-lactamase"/>
    <property type="match status" value="1"/>
</dbReference>
<comment type="caution">
    <text evidence="3">The sequence shown here is derived from an EMBL/GenBank/DDBJ whole genome shotgun (WGS) entry which is preliminary data.</text>
</comment>
<reference evidence="3 4" key="1">
    <citation type="journal article" date="2023" name="Chemosphere">
        <title>Whole genome analysis of Flavobacterium aziz-sancarii sp. nov., isolated from Ardley Island (Antarctica), revealed a rich resistome and bioremediation potential.</title>
        <authorList>
            <person name="Otur C."/>
            <person name="Okay S."/>
            <person name="Kurt-Kizildogan A."/>
        </authorList>
    </citation>
    <scope>NUCLEOTIDE SEQUENCE [LARGE SCALE GENOMIC DNA]</scope>
    <source>
        <strain evidence="3 4">AC</strain>
    </source>
</reference>
<keyword evidence="4" id="KW-1185">Reference proteome</keyword>
<dbReference type="InterPro" id="IPR012338">
    <property type="entry name" value="Beta-lactam/transpept-like"/>
</dbReference>
<accession>A0ABT4WBL5</accession>
<name>A0ABT4WBL5_9FLAO</name>